<keyword evidence="3" id="KW-1185">Reference proteome</keyword>
<sequence length="115" mass="12433">MFRSFVAAAVLVAAPVAAVAHHGWSAYDETKPITVGGPLKNVVWGNPHGTAKISYQKKDWDVVLAPTSRMTARGLNADAISKGQRVTLTGYARRDGTAEMRIERITVGKTTVELR</sequence>
<dbReference type="InterPro" id="IPR046150">
    <property type="entry name" value="DUF6152"/>
</dbReference>
<evidence type="ECO:0000313" key="3">
    <source>
        <dbReference type="Proteomes" id="UP000218366"/>
    </source>
</evidence>
<keyword evidence="1" id="KW-0732">Signal</keyword>
<evidence type="ECO:0000313" key="2">
    <source>
        <dbReference type="EMBL" id="PCD01957.1"/>
    </source>
</evidence>
<dbReference type="OrthoDB" id="512581at2"/>
<dbReference type="AlphaFoldDB" id="A0A2A4B1N4"/>
<reference evidence="2 3" key="1">
    <citation type="submission" date="2017-09" db="EMBL/GenBank/DDBJ databases">
        <title>Sphingomonas spermidinifaciens 9NM-10, whole genome shotgun sequence.</title>
        <authorList>
            <person name="Feng G."/>
            <person name="Zhu H."/>
        </authorList>
    </citation>
    <scope>NUCLEOTIDE SEQUENCE [LARGE SCALE GENOMIC DNA]</scope>
    <source>
        <strain evidence="2 3">9NM-10</strain>
    </source>
</reference>
<comment type="caution">
    <text evidence="2">The sequence shown here is derived from an EMBL/GenBank/DDBJ whole genome shotgun (WGS) entry which is preliminary data.</text>
</comment>
<name>A0A2A4B1N4_9SPHN</name>
<accession>A0A2A4B1N4</accession>
<dbReference type="EMBL" id="NWMW01000002">
    <property type="protein sequence ID" value="PCD01957.1"/>
    <property type="molecule type" value="Genomic_DNA"/>
</dbReference>
<feature type="signal peptide" evidence="1">
    <location>
        <begin position="1"/>
        <end position="20"/>
    </location>
</feature>
<evidence type="ECO:0008006" key="4">
    <source>
        <dbReference type="Google" id="ProtNLM"/>
    </source>
</evidence>
<organism evidence="2 3">
    <name type="scientific">Sphingomonas spermidinifaciens</name>
    <dbReference type="NCBI Taxonomy" id="1141889"/>
    <lineage>
        <taxon>Bacteria</taxon>
        <taxon>Pseudomonadati</taxon>
        <taxon>Pseudomonadota</taxon>
        <taxon>Alphaproteobacteria</taxon>
        <taxon>Sphingomonadales</taxon>
        <taxon>Sphingomonadaceae</taxon>
        <taxon>Sphingomonas</taxon>
    </lineage>
</organism>
<dbReference type="Pfam" id="PF19649">
    <property type="entry name" value="DUF6152"/>
    <property type="match status" value="1"/>
</dbReference>
<evidence type="ECO:0000256" key="1">
    <source>
        <dbReference type="SAM" id="SignalP"/>
    </source>
</evidence>
<proteinExistence type="predicted"/>
<dbReference type="Proteomes" id="UP000218366">
    <property type="component" value="Unassembled WGS sequence"/>
</dbReference>
<gene>
    <name evidence="2" type="ORF">COC42_10675</name>
</gene>
<feature type="chain" id="PRO_5012494855" description="DUF5666 domain-containing protein" evidence="1">
    <location>
        <begin position="21"/>
        <end position="115"/>
    </location>
</feature>
<protein>
    <recommendedName>
        <fullName evidence="4">DUF5666 domain-containing protein</fullName>
    </recommendedName>
</protein>
<dbReference type="RefSeq" id="WP_096343335.1">
    <property type="nucleotide sequence ID" value="NZ_NWMW01000002.1"/>
</dbReference>